<evidence type="ECO:0000259" key="9">
    <source>
        <dbReference type="Pfam" id="PF01488"/>
    </source>
</evidence>
<comment type="function">
    <text evidence="8">Involved in the biosynthesis of the chorismate, which leads to the biosynthesis of aromatic amino acids. Catalyzes the reversible NADPH linked reduction of 3-dehydroshikimate (DHSA) to yield shikimate (SA).</text>
</comment>
<keyword evidence="3 8" id="KW-0028">Amino-acid biosynthesis</keyword>
<evidence type="ECO:0000256" key="6">
    <source>
        <dbReference type="ARBA" id="ARBA00023141"/>
    </source>
</evidence>
<dbReference type="InterPro" id="IPR013708">
    <property type="entry name" value="Shikimate_DH-bd_N"/>
</dbReference>
<feature type="domain" description="Quinate/shikimate 5-dehydrogenase/glutamyl-tRNA reductase" evidence="9">
    <location>
        <begin position="117"/>
        <end position="196"/>
    </location>
</feature>
<dbReference type="RefSeq" id="WP_153234971.1">
    <property type="nucleotide sequence ID" value="NZ_WINI01000006.1"/>
</dbReference>
<evidence type="ECO:0000313" key="12">
    <source>
        <dbReference type="EMBL" id="MQR01348.1"/>
    </source>
</evidence>
<evidence type="ECO:0000256" key="1">
    <source>
        <dbReference type="ARBA" id="ARBA00004871"/>
    </source>
</evidence>
<dbReference type="FunFam" id="3.40.50.10860:FF:000006">
    <property type="entry name" value="Shikimate dehydrogenase (NADP(+))"/>
    <property type="match status" value="1"/>
</dbReference>
<feature type="binding site" evidence="8">
    <location>
        <begin position="151"/>
        <end position="156"/>
    </location>
    <ligand>
        <name>NADP(+)</name>
        <dbReference type="ChEBI" id="CHEBI:58349"/>
    </ligand>
</feature>
<evidence type="ECO:0000256" key="2">
    <source>
        <dbReference type="ARBA" id="ARBA00012962"/>
    </source>
</evidence>
<organism evidence="12 13">
    <name type="scientific">Glaciimonas soli</name>
    <dbReference type="NCBI Taxonomy" id="2590999"/>
    <lineage>
        <taxon>Bacteria</taxon>
        <taxon>Pseudomonadati</taxon>
        <taxon>Pseudomonadota</taxon>
        <taxon>Betaproteobacteria</taxon>
        <taxon>Burkholderiales</taxon>
        <taxon>Oxalobacteraceae</taxon>
        <taxon>Glaciimonas</taxon>
    </lineage>
</organism>
<evidence type="ECO:0000313" key="13">
    <source>
        <dbReference type="Proteomes" id="UP000451565"/>
    </source>
</evidence>
<feature type="binding site" evidence="8">
    <location>
        <position position="87"/>
    </location>
    <ligand>
        <name>shikimate</name>
        <dbReference type="ChEBI" id="CHEBI:36208"/>
    </ligand>
</feature>
<evidence type="ECO:0000256" key="7">
    <source>
        <dbReference type="ARBA" id="ARBA00049442"/>
    </source>
</evidence>
<dbReference type="PANTHER" id="PTHR21089">
    <property type="entry name" value="SHIKIMATE DEHYDROGENASE"/>
    <property type="match status" value="1"/>
</dbReference>
<gene>
    <name evidence="8 12" type="primary">aroE</name>
    <name evidence="12" type="ORF">GEV47_11745</name>
</gene>
<feature type="binding site" evidence="8">
    <location>
        <position position="220"/>
    </location>
    <ligand>
        <name>shikimate</name>
        <dbReference type="ChEBI" id="CHEBI:36208"/>
    </ligand>
</feature>
<dbReference type="EMBL" id="WINI01000006">
    <property type="protein sequence ID" value="MQR01348.1"/>
    <property type="molecule type" value="Genomic_DNA"/>
</dbReference>
<reference evidence="12 13" key="1">
    <citation type="submission" date="2019-10" db="EMBL/GenBank/DDBJ databases">
        <title>Glaciimonas soli sp. nov., a psychrophilic bacterium isolated from the forest soil of a high elevation mountain in Taiwan.</title>
        <authorList>
            <person name="Wang L.-T."/>
            <person name="Shieh W.Y."/>
        </authorList>
    </citation>
    <scope>NUCLEOTIDE SEQUENCE [LARGE SCALE GENOMIC DNA]</scope>
    <source>
        <strain evidence="12 13">GS1</strain>
    </source>
</reference>
<comment type="subunit">
    <text evidence="8">Homodimer.</text>
</comment>
<feature type="domain" description="SDH C-terminal" evidence="11">
    <location>
        <begin position="241"/>
        <end position="271"/>
    </location>
</feature>
<dbReference type="InterPro" id="IPR036291">
    <property type="entry name" value="NAD(P)-bd_dom_sf"/>
</dbReference>
<dbReference type="InterPro" id="IPR011342">
    <property type="entry name" value="Shikimate_DH"/>
</dbReference>
<dbReference type="GO" id="GO:0050661">
    <property type="term" value="F:NADP binding"/>
    <property type="evidence" value="ECO:0007669"/>
    <property type="project" value="InterPro"/>
</dbReference>
<dbReference type="GO" id="GO:0004764">
    <property type="term" value="F:shikimate 3-dehydrogenase (NADP+) activity"/>
    <property type="evidence" value="ECO:0007669"/>
    <property type="project" value="UniProtKB-UniRule"/>
</dbReference>
<dbReference type="GO" id="GO:0009423">
    <property type="term" value="P:chorismate biosynthetic process"/>
    <property type="evidence" value="ECO:0007669"/>
    <property type="project" value="UniProtKB-UniRule"/>
</dbReference>
<sequence length="274" mass="29154">MPDLYAVIGNPIAHSKSPEIHARFAQEAGQVMQYTRLLAPLDSFATTVQKFIEEGAKGANVTVPFKLDAYALATILTDRAEAAGAVNTLKFDGDTILGDNTDGIGLVTDIVRNAGVGLTGKRILLLGAGGAARGALLPLLQTQPSQLVLANRTLAKAEDLAQQIALNFPNEARITTCEFADLQDQFDIVINATSASLQADVPPIPPHVFGVSTLAYDMMYGQQPTVFMQFASAHGASVRDGLGMLVEQAAEAFFVWRGVRPQTADVYAALRAQL</sequence>
<dbReference type="Gene3D" id="3.40.50.720">
    <property type="entry name" value="NAD(P)-binding Rossmann-like Domain"/>
    <property type="match status" value="1"/>
</dbReference>
<dbReference type="OrthoDB" id="9776868at2"/>
<keyword evidence="13" id="KW-1185">Reference proteome</keyword>
<feature type="binding site" evidence="8">
    <location>
        <begin position="15"/>
        <end position="17"/>
    </location>
    <ligand>
        <name>shikimate</name>
        <dbReference type="ChEBI" id="CHEBI:36208"/>
    </ligand>
</feature>
<dbReference type="EC" id="1.1.1.25" evidence="2 8"/>
<name>A0A843YV23_9BURK</name>
<evidence type="ECO:0000256" key="8">
    <source>
        <dbReference type="HAMAP-Rule" id="MF_00222"/>
    </source>
</evidence>
<evidence type="ECO:0000259" key="10">
    <source>
        <dbReference type="Pfam" id="PF08501"/>
    </source>
</evidence>
<evidence type="ECO:0000256" key="3">
    <source>
        <dbReference type="ARBA" id="ARBA00022605"/>
    </source>
</evidence>
<dbReference type="GO" id="GO:0019632">
    <property type="term" value="P:shikimate metabolic process"/>
    <property type="evidence" value="ECO:0007669"/>
    <property type="project" value="InterPro"/>
</dbReference>
<dbReference type="NCBIfam" id="NF001310">
    <property type="entry name" value="PRK00258.1-2"/>
    <property type="match status" value="1"/>
</dbReference>
<keyword evidence="5 8" id="KW-0560">Oxidoreductase</keyword>
<dbReference type="InterPro" id="IPR022893">
    <property type="entry name" value="Shikimate_DH_fam"/>
</dbReference>
<accession>A0A843YV23</accession>
<dbReference type="HAMAP" id="MF_00222">
    <property type="entry name" value="Shikimate_DH_AroE"/>
    <property type="match status" value="1"/>
</dbReference>
<dbReference type="CDD" id="cd01065">
    <property type="entry name" value="NAD_bind_Shikimate_DH"/>
    <property type="match status" value="1"/>
</dbReference>
<feature type="domain" description="Shikimate dehydrogenase substrate binding N-terminal" evidence="10">
    <location>
        <begin position="7"/>
        <end position="89"/>
    </location>
</feature>
<dbReference type="GO" id="GO:0009073">
    <property type="term" value="P:aromatic amino acid family biosynthetic process"/>
    <property type="evidence" value="ECO:0007669"/>
    <property type="project" value="UniProtKB-KW"/>
</dbReference>
<dbReference type="InterPro" id="IPR006151">
    <property type="entry name" value="Shikm_DH/Glu-tRNA_Rdtase"/>
</dbReference>
<dbReference type="GO" id="GO:0008652">
    <property type="term" value="P:amino acid biosynthetic process"/>
    <property type="evidence" value="ECO:0007669"/>
    <property type="project" value="UniProtKB-KW"/>
</dbReference>
<dbReference type="Gene3D" id="3.40.50.10860">
    <property type="entry name" value="Leucine Dehydrogenase, chain A, domain 1"/>
    <property type="match status" value="1"/>
</dbReference>
<comment type="caution">
    <text evidence="12">The sequence shown here is derived from an EMBL/GenBank/DDBJ whole genome shotgun (WGS) entry which is preliminary data.</text>
</comment>
<feature type="binding site" evidence="8">
    <location>
        <begin position="127"/>
        <end position="131"/>
    </location>
    <ligand>
        <name>NADP(+)</name>
        <dbReference type="ChEBI" id="CHEBI:58349"/>
    </ligand>
</feature>
<feature type="binding site" evidence="8">
    <location>
        <position position="62"/>
    </location>
    <ligand>
        <name>shikimate</name>
        <dbReference type="ChEBI" id="CHEBI:36208"/>
    </ligand>
</feature>
<comment type="pathway">
    <text evidence="1 8">Metabolic intermediate biosynthesis; chorismate biosynthesis; chorismate from D-erythrose 4-phosphate and phosphoenolpyruvate: step 4/7.</text>
</comment>
<dbReference type="SUPFAM" id="SSF53223">
    <property type="entry name" value="Aminoacid dehydrogenase-like, N-terminal domain"/>
    <property type="match status" value="1"/>
</dbReference>
<dbReference type="Pfam" id="PF08501">
    <property type="entry name" value="Shikimate_dh_N"/>
    <property type="match status" value="1"/>
</dbReference>
<dbReference type="Proteomes" id="UP000451565">
    <property type="component" value="Unassembled WGS sequence"/>
</dbReference>
<dbReference type="UniPathway" id="UPA00053">
    <property type="reaction ID" value="UER00087"/>
</dbReference>
<evidence type="ECO:0000256" key="5">
    <source>
        <dbReference type="ARBA" id="ARBA00023002"/>
    </source>
</evidence>
<dbReference type="InterPro" id="IPR041121">
    <property type="entry name" value="SDH_C"/>
</dbReference>
<feature type="binding site" evidence="8">
    <location>
        <position position="218"/>
    </location>
    <ligand>
        <name>NADP(+)</name>
        <dbReference type="ChEBI" id="CHEBI:58349"/>
    </ligand>
</feature>
<proteinExistence type="inferred from homology"/>
<evidence type="ECO:0000259" key="11">
    <source>
        <dbReference type="Pfam" id="PF18317"/>
    </source>
</evidence>
<feature type="binding site" evidence="8">
    <location>
        <position position="241"/>
    </location>
    <ligand>
        <name>NADP(+)</name>
        <dbReference type="ChEBI" id="CHEBI:58349"/>
    </ligand>
</feature>
<dbReference type="NCBIfam" id="TIGR00507">
    <property type="entry name" value="aroE"/>
    <property type="match status" value="1"/>
</dbReference>
<evidence type="ECO:0000256" key="4">
    <source>
        <dbReference type="ARBA" id="ARBA00022857"/>
    </source>
</evidence>
<dbReference type="Pfam" id="PF18317">
    <property type="entry name" value="SDH_C"/>
    <property type="match status" value="1"/>
</dbReference>
<comment type="similarity">
    <text evidence="8">Belongs to the shikimate dehydrogenase family.</text>
</comment>
<keyword evidence="6 8" id="KW-0057">Aromatic amino acid biosynthesis</keyword>
<feature type="binding site" evidence="8">
    <location>
        <position position="248"/>
    </location>
    <ligand>
        <name>shikimate</name>
        <dbReference type="ChEBI" id="CHEBI:36208"/>
    </ligand>
</feature>
<keyword evidence="4 8" id="KW-0521">NADP</keyword>
<dbReference type="InterPro" id="IPR046346">
    <property type="entry name" value="Aminoacid_DH-like_N_sf"/>
</dbReference>
<feature type="binding site" evidence="8">
    <location>
        <position position="102"/>
    </location>
    <ligand>
        <name>shikimate</name>
        <dbReference type="ChEBI" id="CHEBI:36208"/>
    </ligand>
</feature>
<feature type="active site" description="Proton acceptor" evidence="8">
    <location>
        <position position="66"/>
    </location>
</feature>
<dbReference type="Pfam" id="PF01488">
    <property type="entry name" value="Shikimate_DH"/>
    <property type="match status" value="1"/>
</dbReference>
<feature type="binding site" evidence="8">
    <location>
        <position position="78"/>
    </location>
    <ligand>
        <name>NADP(+)</name>
        <dbReference type="ChEBI" id="CHEBI:58349"/>
    </ligand>
</feature>
<dbReference type="AlphaFoldDB" id="A0A843YV23"/>
<dbReference type="SUPFAM" id="SSF51735">
    <property type="entry name" value="NAD(P)-binding Rossmann-fold domains"/>
    <property type="match status" value="1"/>
</dbReference>
<dbReference type="GO" id="GO:0005829">
    <property type="term" value="C:cytosol"/>
    <property type="evidence" value="ECO:0007669"/>
    <property type="project" value="TreeGrafter"/>
</dbReference>
<protein>
    <recommendedName>
        <fullName evidence="2 8">Shikimate dehydrogenase (NADP(+))</fullName>
        <shortName evidence="8">SDH</shortName>
        <ecNumber evidence="2 8">1.1.1.25</ecNumber>
    </recommendedName>
</protein>
<dbReference type="PANTHER" id="PTHR21089:SF1">
    <property type="entry name" value="BIFUNCTIONAL 3-DEHYDROQUINATE DEHYDRATASE_SHIKIMATE DEHYDROGENASE, CHLOROPLASTIC"/>
    <property type="match status" value="1"/>
</dbReference>
<comment type="catalytic activity">
    <reaction evidence="7 8">
        <text>shikimate + NADP(+) = 3-dehydroshikimate + NADPH + H(+)</text>
        <dbReference type="Rhea" id="RHEA:17737"/>
        <dbReference type="ChEBI" id="CHEBI:15378"/>
        <dbReference type="ChEBI" id="CHEBI:16630"/>
        <dbReference type="ChEBI" id="CHEBI:36208"/>
        <dbReference type="ChEBI" id="CHEBI:57783"/>
        <dbReference type="ChEBI" id="CHEBI:58349"/>
        <dbReference type="EC" id="1.1.1.25"/>
    </reaction>
</comment>